<dbReference type="EMBL" id="CAFBLX010000592">
    <property type="protein sequence ID" value="CAB4938553.1"/>
    <property type="molecule type" value="Genomic_DNA"/>
</dbReference>
<gene>
    <name evidence="1" type="ORF">UFOPK3472_04523</name>
</gene>
<reference evidence="1" key="1">
    <citation type="submission" date="2020-05" db="EMBL/GenBank/DDBJ databases">
        <authorList>
            <person name="Chiriac C."/>
            <person name="Salcher M."/>
            <person name="Ghai R."/>
            <person name="Kavagutti S V."/>
        </authorList>
    </citation>
    <scope>NUCLEOTIDE SEQUENCE</scope>
</reference>
<evidence type="ECO:0000313" key="1">
    <source>
        <dbReference type="EMBL" id="CAB4938553.1"/>
    </source>
</evidence>
<dbReference type="AlphaFoldDB" id="A0A6J7J5D4"/>
<organism evidence="1">
    <name type="scientific">freshwater metagenome</name>
    <dbReference type="NCBI Taxonomy" id="449393"/>
    <lineage>
        <taxon>unclassified sequences</taxon>
        <taxon>metagenomes</taxon>
        <taxon>ecological metagenomes</taxon>
    </lineage>
</organism>
<protein>
    <submittedName>
        <fullName evidence="1">Unannotated protein</fullName>
    </submittedName>
</protein>
<accession>A0A6J7J5D4</accession>
<name>A0A6J7J5D4_9ZZZZ</name>
<sequence>MLGAVPAAKVVFLALPAAAASTAVAGPWR</sequence>
<proteinExistence type="predicted"/>